<feature type="region of interest" description="Disordered" evidence="1">
    <location>
        <begin position="207"/>
        <end position="245"/>
    </location>
</feature>
<accession>A0AAD7KFX8</accession>
<evidence type="ECO:0000313" key="3">
    <source>
        <dbReference type="Proteomes" id="UP001215280"/>
    </source>
</evidence>
<feature type="compositionally biased region" description="Low complexity" evidence="1">
    <location>
        <begin position="225"/>
        <end position="240"/>
    </location>
</feature>
<reference evidence="2" key="1">
    <citation type="submission" date="2023-03" db="EMBL/GenBank/DDBJ databases">
        <title>Massive genome expansion in bonnet fungi (Mycena s.s.) driven by repeated elements and novel gene families across ecological guilds.</title>
        <authorList>
            <consortium name="Lawrence Berkeley National Laboratory"/>
            <person name="Harder C.B."/>
            <person name="Miyauchi S."/>
            <person name="Viragh M."/>
            <person name="Kuo A."/>
            <person name="Thoen E."/>
            <person name="Andreopoulos B."/>
            <person name="Lu D."/>
            <person name="Skrede I."/>
            <person name="Drula E."/>
            <person name="Henrissat B."/>
            <person name="Morin E."/>
            <person name="Kohler A."/>
            <person name="Barry K."/>
            <person name="LaButti K."/>
            <person name="Morin E."/>
            <person name="Salamov A."/>
            <person name="Lipzen A."/>
            <person name="Mereny Z."/>
            <person name="Hegedus B."/>
            <person name="Baldrian P."/>
            <person name="Stursova M."/>
            <person name="Weitz H."/>
            <person name="Taylor A."/>
            <person name="Grigoriev I.V."/>
            <person name="Nagy L.G."/>
            <person name="Martin F."/>
            <person name="Kauserud H."/>
        </authorList>
    </citation>
    <scope>NUCLEOTIDE SEQUENCE</scope>
    <source>
        <strain evidence="2">CBHHK188m</strain>
    </source>
</reference>
<proteinExistence type="predicted"/>
<protein>
    <recommendedName>
        <fullName evidence="4">Retrotransposon gag domain-containing protein</fullName>
    </recommendedName>
</protein>
<organism evidence="2 3">
    <name type="scientific">Mycena maculata</name>
    <dbReference type="NCBI Taxonomy" id="230809"/>
    <lineage>
        <taxon>Eukaryota</taxon>
        <taxon>Fungi</taxon>
        <taxon>Dikarya</taxon>
        <taxon>Basidiomycota</taxon>
        <taxon>Agaricomycotina</taxon>
        <taxon>Agaricomycetes</taxon>
        <taxon>Agaricomycetidae</taxon>
        <taxon>Agaricales</taxon>
        <taxon>Marasmiineae</taxon>
        <taxon>Mycenaceae</taxon>
        <taxon>Mycena</taxon>
    </lineage>
</organism>
<comment type="caution">
    <text evidence="2">The sequence shown here is derived from an EMBL/GenBank/DDBJ whole genome shotgun (WGS) entry which is preliminary data.</text>
</comment>
<sequence length="271" mass="30773">MTAPANSKFAWVEKHVSKLPTLHKGELTPLIIDEFDLAVTNFMTLKDIAADKQVTMILGCFMDPHFTNWFRPNTECKRLIALTLPDFLKEVKEKFLDDDWETQVRTDILLMRQTADQSFDEFATSLIGHTSLLADTQIRLHLEAGMSDDLRFVCLCNTELRMLVGKETTTLTQYICAVNRIDEEHCRNLTIQCHMIAESNKENKHACYEKNDDDGDHPPKKHQGSKASSSTSHKPPSSFSLENPLLSDAVKTLTLRAMNSKPHTTHNTIDN</sequence>
<dbReference type="Proteomes" id="UP001215280">
    <property type="component" value="Unassembled WGS sequence"/>
</dbReference>
<evidence type="ECO:0000256" key="1">
    <source>
        <dbReference type="SAM" id="MobiDB-lite"/>
    </source>
</evidence>
<dbReference type="EMBL" id="JARJLG010000003">
    <property type="protein sequence ID" value="KAJ7782430.1"/>
    <property type="molecule type" value="Genomic_DNA"/>
</dbReference>
<evidence type="ECO:0008006" key="4">
    <source>
        <dbReference type="Google" id="ProtNLM"/>
    </source>
</evidence>
<gene>
    <name evidence="2" type="ORF">DFH07DRAFT_949235</name>
</gene>
<name>A0AAD7KFX8_9AGAR</name>
<evidence type="ECO:0000313" key="2">
    <source>
        <dbReference type="EMBL" id="KAJ7782430.1"/>
    </source>
</evidence>
<keyword evidence="3" id="KW-1185">Reference proteome</keyword>
<dbReference type="AlphaFoldDB" id="A0AAD7KFX8"/>